<dbReference type="RefSeq" id="XP_005834470.1">
    <property type="nucleotide sequence ID" value="XM_005834413.1"/>
</dbReference>
<evidence type="ECO:0000313" key="2">
    <source>
        <dbReference type="EnsemblProtists" id="EKX47490"/>
    </source>
</evidence>
<reference evidence="2" key="3">
    <citation type="submission" date="2015-06" db="UniProtKB">
        <authorList>
            <consortium name="EnsemblProtists"/>
        </authorList>
    </citation>
    <scope>IDENTIFICATION</scope>
</reference>
<protein>
    <submittedName>
        <fullName evidence="1 2">Uncharacterized protein</fullName>
    </submittedName>
</protein>
<evidence type="ECO:0000313" key="3">
    <source>
        <dbReference type="Proteomes" id="UP000011087"/>
    </source>
</evidence>
<accession>L1JHB6</accession>
<reference evidence="1 3" key="1">
    <citation type="journal article" date="2012" name="Nature">
        <title>Algal genomes reveal evolutionary mosaicism and the fate of nucleomorphs.</title>
        <authorList>
            <consortium name="DOE Joint Genome Institute"/>
            <person name="Curtis B.A."/>
            <person name="Tanifuji G."/>
            <person name="Burki F."/>
            <person name="Gruber A."/>
            <person name="Irimia M."/>
            <person name="Maruyama S."/>
            <person name="Arias M.C."/>
            <person name="Ball S.G."/>
            <person name="Gile G.H."/>
            <person name="Hirakawa Y."/>
            <person name="Hopkins J.F."/>
            <person name="Kuo A."/>
            <person name="Rensing S.A."/>
            <person name="Schmutz J."/>
            <person name="Symeonidi A."/>
            <person name="Elias M."/>
            <person name="Eveleigh R.J."/>
            <person name="Herman E.K."/>
            <person name="Klute M.J."/>
            <person name="Nakayama T."/>
            <person name="Obornik M."/>
            <person name="Reyes-Prieto A."/>
            <person name="Armbrust E.V."/>
            <person name="Aves S.J."/>
            <person name="Beiko R.G."/>
            <person name="Coutinho P."/>
            <person name="Dacks J.B."/>
            <person name="Durnford D.G."/>
            <person name="Fast N.M."/>
            <person name="Green B.R."/>
            <person name="Grisdale C.J."/>
            <person name="Hempel F."/>
            <person name="Henrissat B."/>
            <person name="Hoppner M.P."/>
            <person name="Ishida K."/>
            <person name="Kim E."/>
            <person name="Koreny L."/>
            <person name="Kroth P.G."/>
            <person name="Liu Y."/>
            <person name="Malik S.B."/>
            <person name="Maier U.G."/>
            <person name="McRose D."/>
            <person name="Mock T."/>
            <person name="Neilson J.A."/>
            <person name="Onodera N.T."/>
            <person name="Poole A.M."/>
            <person name="Pritham E.J."/>
            <person name="Richards T.A."/>
            <person name="Rocap G."/>
            <person name="Roy S.W."/>
            <person name="Sarai C."/>
            <person name="Schaack S."/>
            <person name="Shirato S."/>
            <person name="Slamovits C.H."/>
            <person name="Spencer D.F."/>
            <person name="Suzuki S."/>
            <person name="Worden A.Z."/>
            <person name="Zauner S."/>
            <person name="Barry K."/>
            <person name="Bell C."/>
            <person name="Bharti A.K."/>
            <person name="Crow J.A."/>
            <person name="Grimwood J."/>
            <person name="Kramer R."/>
            <person name="Lindquist E."/>
            <person name="Lucas S."/>
            <person name="Salamov A."/>
            <person name="McFadden G.I."/>
            <person name="Lane C.E."/>
            <person name="Keeling P.J."/>
            <person name="Gray M.W."/>
            <person name="Grigoriev I.V."/>
            <person name="Archibald J.M."/>
        </authorList>
    </citation>
    <scope>NUCLEOTIDE SEQUENCE</scope>
    <source>
        <strain evidence="1 3">CCMP2712</strain>
    </source>
</reference>
<dbReference type="GeneID" id="17304153"/>
<dbReference type="EMBL" id="JH992990">
    <property type="protein sequence ID" value="EKX47490.1"/>
    <property type="molecule type" value="Genomic_DNA"/>
</dbReference>
<evidence type="ECO:0000313" key="1">
    <source>
        <dbReference type="EMBL" id="EKX47490.1"/>
    </source>
</evidence>
<sequence>MRDKRLSQLYRTTDIFRIANEIVKDEEDDFPAPRFSQNSQAQNRIERVNSKEVLHTLDLINTEERLPRTVVTDLITPHRSYIFPSHVPLHHHPVAKKSEAKPSDTFTAINDEISRKILRAERLSRSTKFPESRKNYLFAPKTH</sequence>
<dbReference type="Proteomes" id="UP000011087">
    <property type="component" value="Unassembled WGS sequence"/>
</dbReference>
<dbReference type="AlphaFoldDB" id="L1JHB6"/>
<feature type="non-terminal residue" evidence="1">
    <location>
        <position position="143"/>
    </location>
</feature>
<dbReference type="EnsemblProtists" id="EKX47490">
    <property type="protein sequence ID" value="EKX47490"/>
    <property type="gene ID" value="GUITHDRAFT_152126"/>
</dbReference>
<reference evidence="3" key="2">
    <citation type="submission" date="2012-11" db="EMBL/GenBank/DDBJ databases">
        <authorList>
            <person name="Kuo A."/>
            <person name="Curtis B.A."/>
            <person name="Tanifuji G."/>
            <person name="Burki F."/>
            <person name="Gruber A."/>
            <person name="Irimia M."/>
            <person name="Maruyama S."/>
            <person name="Arias M.C."/>
            <person name="Ball S.G."/>
            <person name="Gile G.H."/>
            <person name="Hirakawa Y."/>
            <person name="Hopkins J.F."/>
            <person name="Rensing S.A."/>
            <person name="Schmutz J."/>
            <person name="Symeonidi A."/>
            <person name="Elias M."/>
            <person name="Eveleigh R.J."/>
            <person name="Herman E.K."/>
            <person name="Klute M.J."/>
            <person name="Nakayama T."/>
            <person name="Obornik M."/>
            <person name="Reyes-Prieto A."/>
            <person name="Armbrust E.V."/>
            <person name="Aves S.J."/>
            <person name="Beiko R.G."/>
            <person name="Coutinho P."/>
            <person name="Dacks J.B."/>
            <person name="Durnford D.G."/>
            <person name="Fast N.M."/>
            <person name="Green B.R."/>
            <person name="Grisdale C."/>
            <person name="Hempe F."/>
            <person name="Henrissat B."/>
            <person name="Hoppner M.P."/>
            <person name="Ishida K.-I."/>
            <person name="Kim E."/>
            <person name="Koreny L."/>
            <person name="Kroth P.G."/>
            <person name="Liu Y."/>
            <person name="Malik S.-B."/>
            <person name="Maier U.G."/>
            <person name="McRose D."/>
            <person name="Mock T."/>
            <person name="Neilson J.A."/>
            <person name="Onodera N.T."/>
            <person name="Poole A.M."/>
            <person name="Pritham E.J."/>
            <person name="Richards T.A."/>
            <person name="Rocap G."/>
            <person name="Roy S.W."/>
            <person name="Sarai C."/>
            <person name="Schaack S."/>
            <person name="Shirato S."/>
            <person name="Slamovits C.H."/>
            <person name="Spencer D.F."/>
            <person name="Suzuki S."/>
            <person name="Worden A.Z."/>
            <person name="Zauner S."/>
            <person name="Barry K."/>
            <person name="Bell C."/>
            <person name="Bharti A.K."/>
            <person name="Crow J.A."/>
            <person name="Grimwood J."/>
            <person name="Kramer R."/>
            <person name="Lindquist E."/>
            <person name="Lucas S."/>
            <person name="Salamov A."/>
            <person name="McFadden G.I."/>
            <person name="Lane C.E."/>
            <person name="Keeling P.J."/>
            <person name="Gray M.W."/>
            <person name="Grigoriev I.V."/>
            <person name="Archibald J.M."/>
        </authorList>
    </citation>
    <scope>NUCLEOTIDE SEQUENCE</scope>
    <source>
        <strain evidence="3">CCMP2712</strain>
    </source>
</reference>
<proteinExistence type="predicted"/>
<keyword evidence="3" id="KW-1185">Reference proteome</keyword>
<dbReference type="PaxDb" id="55529-EKX47490"/>
<dbReference type="HOGENOM" id="CLU_1811291_0_0_1"/>
<gene>
    <name evidence="1" type="ORF">GUITHDRAFT_152126</name>
</gene>
<name>L1JHB6_GUITC</name>
<dbReference type="KEGG" id="gtt:GUITHDRAFT_152126"/>
<organism evidence="1">
    <name type="scientific">Guillardia theta (strain CCMP2712)</name>
    <name type="common">Cryptophyte</name>
    <dbReference type="NCBI Taxonomy" id="905079"/>
    <lineage>
        <taxon>Eukaryota</taxon>
        <taxon>Cryptophyceae</taxon>
        <taxon>Pyrenomonadales</taxon>
        <taxon>Geminigeraceae</taxon>
        <taxon>Guillardia</taxon>
    </lineage>
</organism>